<dbReference type="AlphaFoldDB" id="A0A194YJF7"/>
<gene>
    <name evidence="1" type="ORF">SORBI_3010G152800</name>
</gene>
<protein>
    <submittedName>
        <fullName evidence="1">Uncharacterized protein</fullName>
    </submittedName>
</protein>
<dbReference type="Gramene" id="KXG20087">
    <property type="protein sequence ID" value="KXG20087"/>
    <property type="gene ID" value="SORBI_3010G152800"/>
</dbReference>
<sequence length="120" mass="13401">MDNSAGGYCSRRCRRGSLWRTQGSMPMTTHFLPACVSDGLQPRRRTPYQRRRVGPHAPVAVSAAQRSSIGGPFFINSHRHLSASARTSTIVVQLLRKNSERLTTTDRKGIVLQISKHYVP</sequence>
<reference evidence="2" key="2">
    <citation type="journal article" date="2018" name="Plant J.">
        <title>The Sorghum bicolor reference genome: improved assembly, gene annotations, a transcriptome atlas, and signatures of genome organization.</title>
        <authorList>
            <person name="McCormick R.F."/>
            <person name="Truong S.K."/>
            <person name="Sreedasyam A."/>
            <person name="Jenkins J."/>
            <person name="Shu S."/>
            <person name="Sims D."/>
            <person name="Kennedy M."/>
            <person name="Amirebrahimi M."/>
            <person name="Weers B.D."/>
            <person name="McKinley B."/>
            <person name="Mattison A."/>
            <person name="Morishige D.T."/>
            <person name="Grimwood J."/>
            <person name="Schmutz J."/>
            <person name="Mullet J.E."/>
        </authorList>
    </citation>
    <scope>NUCLEOTIDE SEQUENCE [LARGE SCALE GENOMIC DNA]</scope>
    <source>
        <strain evidence="2">cv. BTx623</strain>
    </source>
</reference>
<keyword evidence="2" id="KW-1185">Reference proteome</keyword>
<organism evidence="1 2">
    <name type="scientific">Sorghum bicolor</name>
    <name type="common">Sorghum</name>
    <name type="synonym">Sorghum vulgare</name>
    <dbReference type="NCBI Taxonomy" id="4558"/>
    <lineage>
        <taxon>Eukaryota</taxon>
        <taxon>Viridiplantae</taxon>
        <taxon>Streptophyta</taxon>
        <taxon>Embryophyta</taxon>
        <taxon>Tracheophyta</taxon>
        <taxon>Spermatophyta</taxon>
        <taxon>Magnoliopsida</taxon>
        <taxon>Liliopsida</taxon>
        <taxon>Poales</taxon>
        <taxon>Poaceae</taxon>
        <taxon>PACMAD clade</taxon>
        <taxon>Panicoideae</taxon>
        <taxon>Andropogonodae</taxon>
        <taxon>Andropogoneae</taxon>
        <taxon>Sorghinae</taxon>
        <taxon>Sorghum</taxon>
    </lineage>
</organism>
<proteinExistence type="predicted"/>
<evidence type="ECO:0000313" key="1">
    <source>
        <dbReference type="EMBL" id="KXG20087.1"/>
    </source>
</evidence>
<dbReference type="EMBL" id="CM000769">
    <property type="protein sequence ID" value="KXG20087.1"/>
    <property type="molecule type" value="Genomic_DNA"/>
</dbReference>
<dbReference type="InParanoid" id="A0A194YJF7"/>
<name>A0A194YJF7_SORBI</name>
<reference evidence="1 2" key="1">
    <citation type="journal article" date="2009" name="Nature">
        <title>The Sorghum bicolor genome and the diversification of grasses.</title>
        <authorList>
            <person name="Paterson A.H."/>
            <person name="Bowers J.E."/>
            <person name="Bruggmann R."/>
            <person name="Dubchak I."/>
            <person name="Grimwood J."/>
            <person name="Gundlach H."/>
            <person name="Haberer G."/>
            <person name="Hellsten U."/>
            <person name="Mitros T."/>
            <person name="Poliakov A."/>
            <person name="Schmutz J."/>
            <person name="Spannagl M."/>
            <person name="Tang H."/>
            <person name="Wang X."/>
            <person name="Wicker T."/>
            <person name="Bharti A.K."/>
            <person name="Chapman J."/>
            <person name="Feltus F.A."/>
            <person name="Gowik U."/>
            <person name="Grigoriev I.V."/>
            <person name="Lyons E."/>
            <person name="Maher C.A."/>
            <person name="Martis M."/>
            <person name="Narechania A."/>
            <person name="Otillar R.P."/>
            <person name="Penning B.W."/>
            <person name="Salamov A.A."/>
            <person name="Wang Y."/>
            <person name="Zhang L."/>
            <person name="Carpita N.C."/>
            <person name="Freeling M."/>
            <person name="Gingle A.R."/>
            <person name="Hash C.T."/>
            <person name="Keller B."/>
            <person name="Klein P."/>
            <person name="Kresovich S."/>
            <person name="McCann M.C."/>
            <person name="Ming R."/>
            <person name="Peterson D.G."/>
            <person name="Mehboob-ur-Rahman"/>
            <person name="Ware D."/>
            <person name="Westhoff P."/>
            <person name="Mayer K.F."/>
            <person name="Messing J."/>
            <person name="Rokhsar D.S."/>
        </authorList>
    </citation>
    <scope>NUCLEOTIDE SEQUENCE [LARGE SCALE GENOMIC DNA]</scope>
    <source>
        <strain evidence="2">cv. BTx623</strain>
    </source>
</reference>
<evidence type="ECO:0000313" key="2">
    <source>
        <dbReference type="Proteomes" id="UP000000768"/>
    </source>
</evidence>
<accession>A0A194YJF7</accession>
<dbReference type="Proteomes" id="UP000000768">
    <property type="component" value="Chromosome 10"/>
</dbReference>